<dbReference type="GO" id="GO:0046872">
    <property type="term" value="F:metal ion binding"/>
    <property type="evidence" value="ECO:0007669"/>
    <property type="project" value="InterPro"/>
</dbReference>
<reference evidence="3" key="1">
    <citation type="submission" date="2017-09" db="EMBL/GenBank/DDBJ databases">
        <title>Depth-based differentiation of microbial function through sediment-hosted aquifers and enrichment of novel symbionts in the deep terrestrial subsurface.</title>
        <authorList>
            <person name="Probst A.J."/>
            <person name="Ladd B."/>
            <person name="Jarett J.K."/>
            <person name="Geller-Mcgrath D.E."/>
            <person name="Sieber C.M.K."/>
            <person name="Emerson J.B."/>
            <person name="Anantharaman K."/>
            <person name="Thomas B.C."/>
            <person name="Malmstrom R."/>
            <person name="Stieglmeier M."/>
            <person name="Klingl A."/>
            <person name="Woyke T."/>
            <person name="Ryan C.M."/>
            <person name="Banfield J.F."/>
        </authorList>
    </citation>
    <scope>NUCLEOTIDE SEQUENCE [LARGE SCALE GENOMIC DNA]</scope>
</reference>
<dbReference type="Gene3D" id="2.60.40.10">
    <property type="entry name" value="Immunoglobulins"/>
    <property type="match status" value="1"/>
</dbReference>
<dbReference type="PROSITE" id="PS00018">
    <property type="entry name" value="EF_HAND_1"/>
    <property type="match status" value="1"/>
</dbReference>
<dbReference type="CDD" id="cd00063">
    <property type="entry name" value="FN3"/>
    <property type="match status" value="1"/>
</dbReference>
<feature type="domain" description="Fibronectin type-III" evidence="1">
    <location>
        <begin position="41"/>
        <end position="134"/>
    </location>
</feature>
<dbReference type="InterPro" id="IPR018247">
    <property type="entry name" value="EF_Hand_1_Ca_BS"/>
</dbReference>
<accession>A0A2M6XDB4</accession>
<dbReference type="PROSITE" id="PS50853">
    <property type="entry name" value="FN3"/>
    <property type="match status" value="1"/>
</dbReference>
<dbReference type="InterPro" id="IPR015914">
    <property type="entry name" value="PAPs_N"/>
</dbReference>
<comment type="caution">
    <text evidence="2">The sequence shown here is derived from an EMBL/GenBank/DDBJ whole genome shotgun (WGS) entry which is preliminary data.</text>
</comment>
<protein>
    <recommendedName>
        <fullName evidence="1">Fibronectin type-III domain-containing protein</fullName>
    </recommendedName>
</protein>
<evidence type="ECO:0000313" key="2">
    <source>
        <dbReference type="EMBL" id="PIU03639.1"/>
    </source>
</evidence>
<gene>
    <name evidence="2" type="ORF">COT44_01995</name>
</gene>
<dbReference type="Pfam" id="PF16656">
    <property type="entry name" value="Pur_ac_phosph_N"/>
    <property type="match status" value="1"/>
</dbReference>
<dbReference type="SUPFAM" id="SSF49363">
    <property type="entry name" value="Purple acid phosphatase, N-terminal domain"/>
    <property type="match status" value="1"/>
</dbReference>
<evidence type="ECO:0000259" key="1">
    <source>
        <dbReference type="PROSITE" id="PS50853"/>
    </source>
</evidence>
<organism evidence="2 3">
    <name type="scientific">Candidatus Shapirobacteria bacterium CG08_land_8_20_14_0_20_39_18</name>
    <dbReference type="NCBI Taxonomy" id="1974883"/>
    <lineage>
        <taxon>Bacteria</taxon>
        <taxon>Candidatus Shapironibacteriota</taxon>
    </lineage>
</organism>
<dbReference type="InterPro" id="IPR013783">
    <property type="entry name" value="Ig-like_fold"/>
</dbReference>
<dbReference type="GO" id="GO:0003993">
    <property type="term" value="F:acid phosphatase activity"/>
    <property type="evidence" value="ECO:0007669"/>
    <property type="project" value="InterPro"/>
</dbReference>
<dbReference type="InterPro" id="IPR003961">
    <property type="entry name" value="FN3_dom"/>
</dbReference>
<evidence type="ECO:0000313" key="3">
    <source>
        <dbReference type="Proteomes" id="UP000228996"/>
    </source>
</evidence>
<dbReference type="Proteomes" id="UP000228996">
    <property type="component" value="Unassembled WGS sequence"/>
</dbReference>
<dbReference type="EMBL" id="PEYO01000012">
    <property type="protein sequence ID" value="PIU03639.1"/>
    <property type="molecule type" value="Genomic_DNA"/>
</dbReference>
<name>A0A2M6XDB4_9BACT</name>
<dbReference type="AlphaFoldDB" id="A0A2M6XDB4"/>
<dbReference type="InterPro" id="IPR008963">
    <property type="entry name" value="Purple_acid_Pase-like_N"/>
</dbReference>
<sequence>MNAKKVLLVLGIAIMLIGIPAGILLYSSPTGFNLGAKDTNKPENVSATVLSPQSVSITWITGKAVQGGVGYGLSADSMTLFTAESGSTVNHAVTLEGLAPGKNYYYVVKINNQSYDNGGNPYTFMTSVGLTVTPTLTPTPASLVPGESGFPSAFGTNDPAYDLNKDGIVNTLDLELFRKGNK</sequence>
<proteinExistence type="predicted"/>